<dbReference type="Gene3D" id="2.30.30.40">
    <property type="entry name" value="SH3 Domains"/>
    <property type="match status" value="1"/>
</dbReference>
<feature type="domain" description="CheW-like" evidence="1">
    <location>
        <begin position="15"/>
        <end position="159"/>
    </location>
</feature>
<dbReference type="Pfam" id="PF01584">
    <property type="entry name" value="CheW"/>
    <property type="match status" value="1"/>
</dbReference>
<dbReference type="RefSeq" id="WP_064307180.1">
    <property type="nucleotide sequence ID" value="NZ_LWCR01000005.1"/>
</dbReference>
<dbReference type="OrthoDB" id="9790406at2"/>
<dbReference type="SUPFAM" id="SSF50341">
    <property type="entry name" value="CheW-like"/>
    <property type="match status" value="1"/>
</dbReference>
<dbReference type="InterPro" id="IPR036061">
    <property type="entry name" value="CheW-like_dom_sf"/>
</dbReference>
<dbReference type="SMART" id="SM00260">
    <property type="entry name" value="CheW"/>
    <property type="match status" value="1"/>
</dbReference>
<dbReference type="Gene3D" id="2.40.50.180">
    <property type="entry name" value="CheA-289, Domain 4"/>
    <property type="match status" value="1"/>
</dbReference>
<evidence type="ECO:0000313" key="2">
    <source>
        <dbReference type="EMBL" id="OAN31322.1"/>
    </source>
</evidence>
<name>A0A178LKH1_9PSED</name>
<dbReference type="InterPro" id="IPR039315">
    <property type="entry name" value="CheW"/>
</dbReference>
<accession>A0A178LKH1</accession>
<comment type="caution">
    <text evidence="2">The sequence shown here is derived from an EMBL/GenBank/DDBJ whole genome shotgun (WGS) entry which is preliminary data.</text>
</comment>
<dbReference type="PANTHER" id="PTHR22617:SF41">
    <property type="entry name" value="CHEMOTAXIS SIGNAL TRANSDUCTION SYSTEM ADAPTOR PROTEIN CHEW"/>
    <property type="match status" value="1"/>
</dbReference>
<organism evidence="2 3">
    <name type="scientific">Pseudomonas oryzihabitans</name>
    <dbReference type="NCBI Taxonomy" id="47885"/>
    <lineage>
        <taxon>Bacteria</taxon>
        <taxon>Pseudomonadati</taxon>
        <taxon>Pseudomonadota</taxon>
        <taxon>Gammaproteobacteria</taxon>
        <taxon>Pseudomonadales</taxon>
        <taxon>Pseudomonadaceae</taxon>
        <taxon>Pseudomonas</taxon>
    </lineage>
</organism>
<dbReference type="PANTHER" id="PTHR22617">
    <property type="entry name" value="CHEMOTAXIS SENSOR HISTIDINE KINASE-RELATED"/>
    <property type="match status" value="1"/>
</dbReference>
<protein>
    <submittedName>
        <fullName evidence="2">Chemotaxis protein CheW</fullName>
    </submittedName>
</protein>
<dbReference type="InterPro" id="IPR002545">
    <property type="entry name" value="CheW-lke_dom"/>
</dbReference>
<dbReference type="GO" id="GO:0005829">
    <property type="term" value="C:cytosol"/>
    <property type="evidence" value="ECO:0007669"/>
    <property type="project" value="TreeGrafter"/>
</dbReference>
<dbReference type="AlphaFoldDB" id="A0A178LKH1"/>
<gene>
    <name evidence="2" type="ORF">A4V15_13300</name>
</gene>
<proteinExistence type="predicted"/>
<dbReference type="EMBL" id="LWCR01000005">
    <property type="protein sequence ID" value="OAN31322.1"/>
    <property type="molecule type" value="Genomic_DNA"/>
</dbReference>
<evidence type="ECO:0000313" key="3">
    <source>
        <dbReference type="Proteomes" id="UP000078356"/>
    </source>
</evidence>
<dbReference type="Proteomes" id="UP000078356">
    <property type="component" value="Unassembled WGS sequence"/>
</dbReference>
<dbReference type="PROSITE" id="PS50851">
    <property type="entry name" value="CHEW"/>
    <property type="match status" value="1"/>
</dbReference>
<sequence length="168" mass="17876">MNALTISDLEQDTLGHQHLTFVVQEETYAVDTLAVREILEFGQLTQVPRMPACIRGVINLRGAVVPVIDLEARFGGSSTQVGPRTCVVILEVPTGDDLQVLGVVVDAVSEVLEIAPGDIRPAPSFGSRLRPDFIAGMVKSGSGFVVVLDVPRVLDIEELAGLAARSTS</sequence>
<reference evidence="2 3" key="1">
    <citation type="submission" date="2016-04" db="EMBL/GenBank/DDBJ databases">
        <title>Draft Genome Sequences of Staphylococcus capitis Strain H36, S. capitis Strain H65, S. cohnii Strain H62, S. hominis Strain H69, Mycobacterium iranicum Strain H39, Plantibacter sp. Strain H53, Pseudomonas oryzihabitans Strain H72, and Microbacterium sp. Strain H83, isolated from residential settings.</title>
        <authorList>
            <person name="Lymperopoulou D."/>
            <person name="Adams R.I."/>
            <person name="Lindow S."/>
            <person name="Coil D.A."/>
            <person name="Jospin G."/>
            <person name="Eisen J.A."/>
        </authorList>
    </citation>
    <scope>NUCLEOTIDE SEQUENCE [LARGE SCALE GENOMIC DNA]</scope>
    <source>
        <strain evidence="2 3">H72</strain>
    </source>
</reference>
<dbReference type="GO" id="GO:0006935">
    <property type="term" value="P:chemotaxis"/>
    <property type="evidence" value="ECO:0007669"/>
    <property type="project" value="InterPro"/>
</dbReference>
<evidence type="ECO:0000259" key="1">
    <source>
        <dbReference type="PROSITE" id="PS50851"/>
    </source>
</evidence>
<dbReference type="GO" id="GO:0007165">
    <property type="term" value="P:signal transduction"/>
    <property type="evidence" value="ECO:0007669"/>
    <property type="project" value="InterPro"/>
</dbReference>